<keyword evidence="4" id="KW-0804">Transcription</keyword>
<feature type="region of interest" description="Disordered" evidence="7">
    <location>
        <begin position="207"/>
        <end position="257"/>
    </location>
</feature>
<feature type="region of interest" description="Disordered" evidence="7">
    <location>
        <begin position="1"/>
        <end position="58"/>
    </location>
</feature>
<name>A0ABM3I0D7_ZIZJJ</name>
<keyword evidence="9" id="KW-1185">Reference proteome</keyword>
<feature type="compositionally biased region" description="Low complexity" evidence="7">
    <location>
        <begin position="234"/>
        <end position="243"/>
    </location>
</feature>
<evidence type="ECO:0000313" key="9">
    <source>
        <dbReference type="Proteomes" id="UP001652623"/>
    </source>
</evidence>
<dbReference type="PANTHER" id="PTHR31190:SF167">
    <property type="entry name" value="ETHYLENE-RESPONSIVE TRANSCRIPTION FACTOR ERF112"/>
    <property type="match status" value="1"/>
</dbReference>
<gene>
    <name evidence="10" type="primary">LOC107429688</name>
</gene>
<dbReference type="InterPro" id="IPR016177">
    <property type="entry name" value="DNA-bd_dom_sf"/>
</dbReference>
<keyword evidence="3" id="KW-0238">DNA-binding</keyword>
<feature type="compositionally biased region" description="Basic and acidic residues" evidence="7">
    <location>
        <begin position="42"/>
        <end position="55"/>
    </location>
</feature>
<evidence type="ECO:0000259" key="8">
    <source>
        <dbReference type="PROSITE" id="PS51032"/>
    </source>
</evidence>
<protein>
    <submittedName>
        <fullName evidence="10">Ethylene-responsive transcription factor ERF113</fullName>
    </submittedName>
</protein>
<feature type="compositionally biased region" description="Polar residues" evidence="7">
    <location>
        <begin position="108"/>
        <end position="117"/>
    </location>
</feature>
<dbReference type="GeneID" id="107429688"/>
<dbReference type="Gene3D" id="3.30.730.10">
    <property type="entry name" value="AP2/ERF domain"/>
    <property type="match status" value="1"/>
</dbReference>
<accession>A0ABM3I0D7</accession>
<dbReference type="RefSeq" id="XP_048318046.2">
    <property type="nucleotide sequence ID" value="XM_048462089.2"/>
</dbReference>
<dbReference type="InterPro" id="IPR001471">
    <property type="entry name" value="AP2/ERF_dom"/>
</dbReference>
<dbReference type="Proteomes" id="UP001652623">
    <property type="component" value="Chromosome 12"/>
</dbReference>
<feature type="compositionally biased region" description="Low complexity" evidence="7">
    <location>
        <begin position="301"/>
        <end position="316"/>
    </location>
</feature>
<feature type="compositionally biased region" description="Basic residues" evidence="7">
    <location>
        <begin position="23"/>
        <end position="35"/>
    </location>
</feature>
<sequence>YQNIPKRKQKESSNRNRYQVGSRRVKKVDRRHGKRPLPSEASEEKARQRETHQQHELFPASAAAAVAYESSWPETELSAMVSALSQVIGTGEDNNNNNNPPSRPALNLVQSNPSSAPVKQEPPDPSLPVQGQENARRRHYRGVRQRPWGKWAAEIRDPKKAARVWLGTFDTAEDAAIAYDKAALRFKGTKAKLNFPERVQGKTEFSYLTPSSADKTTTTATTTLPHHHHHQQNHPGPVTTTPPHSHPHPYPHPASFSPEVFPDLYQYAQLLTSSSDSSFPPNLNYYSPSTLFTQQQAFSSQFSTTTSSSTSSSSSSHQRWQKQEDDHFHSGSRNHPADDDDDDRDHHHH</sequence>
<evidence type="ECO:0000256" key="6">
    <source>
        <dbReference type="ARBA" id="ARBA00024343"/>
    </source>
</evidence>
<feature type="non-terminal residue" evidence="10">
    <location>
        <position position="1"/>
    </location>
</feature>
<evidence type="ECO:0000256" key="5">
    <source>
        <dbReference type="ARBA" id="ARBA00023242"/>
    </source>
</evidence>
<reference evidence="10" key="1">
    <citation type="submission" date="2025-08" db="UniProtKB">
        <authorList>
            <consortium name="RefSeq"/>
        </authorList>
    </citation>
    <scope>IDENTIFICATION</scope>
    <source>
        <tissue evidence="10">Seedling</tissue>
    </source>
</reference>
<dbReference type="PROSITE" id="PS51032">
    <property type="entry name" value="AP2_ERF"/>
    <property type="match status" value="1"/>
</dbReference>
<dbReference type="InterPro" id="IPR036955">
    <property type="entry name" value="AP2/ERF_dom_sf"/>
</dbReference>
<evidence type="ECO:0000256" key="1">
    <source>
        <dbReference type="ARBA" id="ARBA00004123"/>
    </source>
</evidence>
<comment type="similarity">
    <text evidence="6">Belongs to the AP2/ERF transcription factor family. ERF subfamily.</text>
</comment>
<keyword evidence="5" id="KW-0539">Nucleus</keyword>
<comment type="subcellular location">
    <subcellularLocation>
        <location evidence="1">Nucleus</location>
    </subcellularLocation>
</comment>
<dbReference type="PANTHER" id="PTHR31190">
    <property type="entry name" value="DNA-BINDING DOMAIN"/>
    <property type="match status" value="1"/>
</dbReference>
<evidence type="ECO:0000256" key="3">
    <source>
        <dbReference type="ARBA" id="ARBA00023125"/>
    </source>
</evidence>
<organism evidence="9 10">
    <name type="scientific">Ziziphus jujuba</name>
    <name type="common">Chinese jujube</name>
    <name type="synonym">Ziziphus sativa</name>
    <dbReference type="NCBI Taxonomy" id="326968"/>
    <lineage>
        <taxon>Eukaryota</taxon>
        <taxon>Viridiplantae</taxon>
        <taxon>Streptophyta</taxon>
        <taxon>Embryophyta</taxon>
        <taxon>Tracheophyta</taxon>
        <taxon>Spermatophyta</taxon>
        <taxon>Magnoliopsida</taxon>
        <taxon>eudicotyledons</taxon>
        <taxon>Gunneridae</taxon>
        <taxon>Pentapetalae</taxon>
        <taxon>rosids</taxon>
        <taxon>fabids</taxon>
        <taxon>Rosales</taxon>
        <taxon>Rhamnaceae</taxon>
        <taxon>Paliureae</taxon>
        <taxon>Ziziphus</taxon>
    </lineage>
</organism>
<dbReference type="SMART" id="SM00380">
    <property type="entry name" value="AP2"/>
    <property type="match status" value="1"/>
</dbReference>
<evidence type="ECO:0000313" key="10">
    <source>
        <dbReference type="RefSeq" id="XP_048318046.2"/>
    </source>
</evidence>
<evidence type="ECO:0000256" key="7">
    <source>
        <dbReference type="SAM" id="MobiDB-lite"/>
    </source>
</evidence>
<feature type="region of interest" description="Disordered" evidence="7">
    <location>
        <begin position="301"/>
        <end position="349"/>
    </location>
</feature>
<feature type="domain" description="AP2/ERF" evidence="8">
    <location>
        <begin position="139"/>
        <end position="196"/>
    </location>
</feature>
<dbReference type="Pfam" id="PF00847">
    <property type="entry name" value="AP2"/>
    <property type="match status" value="1"/>
</dbReference>
<dbReference type="SUPFAM" id="SSF54171">
    <property type="entry name" value="DNA-binding domain"/>
    <property type="match status" value="1"/>
</dbReference>
<keyword evidence="2" id="KW-0805">Transcription regulation</keyword>
<dbReference type="CDD" id="cd00018">
    <property type="entry name" value="AP2"/>
    <property type="match status" value="1"/>
</dbReference>
<dbReference type="InterPro" id="IPR044808">
    <property type="entry name" value="ERF_plant"/>
</dbReference>
<dbReference type="PRINTS" id="PR00367">
    <property type="entry name" value="ETHRSPELEMNT"/>
</dbReference>
<proteinExistence type="inferred from homology"/>
<feature type="region of interest" description="Disordered" evidence="7">
    <location>
        <begin position="89"/>
        <end position="145"/>
    </location>
</feature>
<evidence type="ECO:0000256" key="4">
    <source>
        <dbReference type="ARBA" id="ARBA00023163"/>
    </source>
</evidence>
<evidence type="ECO:0000256" key="2">
    <source>
        <dbReference type="ARBA" id="ARBA00023015"/>
    </source>
</evidence>